<feature type="binding site" evidence="14">
    <location>
        <position position="60"/>
    </location>
    <ligand>
        <name>Mg(2+)</name>
        <dbReference type="ChEBI" id="CHEBI:18420"/>
    </ligand>
</feature>
<dbReference type="GO" id="GO:0005794">
    <property type="term" value="C:Golgi apparatus"/>
    <property type="evidence" value="ECO:0007669"/>
    <property type="project" value="UniProtKB-SubCell"/>
</dbReference>
<evidence type="ECO:0000256" key="3">
    <source>
        <dbReference type="ARBA" id="ARBA00022448"/>
    </source>
</evidence>
<keyword evidence="5 13" id="KW-0547">Nucleotide-binding</keyword>
<sequence length="198" mass="21401">MGSNISSVAATAADRIVGSALPKSFEVVMIGPDNAGKTSLVNRFKRRELPSGVLPATTTTIGSTRETIPFGRHSVTIWELGGADKIRPLWRRFFWNGHGFIFAVDASAPERFAEANEELGRMWAEISEEHPILILANKMDLAGAVGLPQISKALGVEELQVAKARTVGVKGISAMTGEGTDEALEWVRPVFSISRRSI</sequence>
<evidence type="ECO:0000256" key="2">
    <source>
        <dbReference type="ARBA" id="ARBA00010290"/>
    </source>
</evidence>
<comment type="caution">
    <text evidence="15">The sequence shown here is derived from an EMBL/GenBank/DDBJ whole genome shotgun (WGS) entry which is preliminary data.</text>
</comment>
<evidence type="ECO:0000256" key="12">
    <source>
        <dbReference type="ARBA" id="ARBA00070396"/>
    </source>
</evidence>
<dbReference type="InterPro" id="IPR027417">
    <property type="entry name" value="P-loop_NTPase"/>
</dbReference>
<dbReference type="InterPro" id="IPR006689">
    <property type="entry name" value="Small_GTPase_ARF/SAR"/>
</dbReference>
<feature type="binding site" evidence="13">
    <location>
        <begin position="137"/>
        <end position="140"/>
    </location>
    <ligand>
        <name>GTP</name>
        <dbReference type="ChEBI" id="CHEBI:37565"/>
    </ligand>
</feature>
<reference evidence="15" key="1">
    <citation type="submission" date="2023-03" db="EMBL/GenBank/DDBJ databases">
        <title>Massive genome expansion in bonnet fungi (Mycena s.s.) driven by repeated elements and novel gene families across ecological guilds.</title>
        <authorList>
            <consortium name="Lawrence Berkeley National Laboratory"/>
            <person name="Harder C.B."/>
            <person name="Miyauchi S."/>
            <person name="Viragh M."/>
            <person name="Kuo A."/>
            <person name="Thoen E."/>
            <person name="Andreopoulos B."/>
            <person name="Lu D."/>
            <person name="Skrede I."/>
            <person name="Drula E."/>
            <person name="Henrissat B."/>
            <person name="Morin E."/>
            <person name="Kohler A."/>
            <person name="Barry K."/>
            <person name="LaButti K."/>
            <person name="Morin E."/>
            <person name="Salamov A."/>
            <person name="Lipzen A."/>
            <person name="Mereny Z."/>
            <person name="Hegedus B."/>
            <person name="Baldrian P."/>
            <person name="Stursova M."/>
            <person name="Weitz H."/>
            <person name="Taylor A."/>
            <person name="Grigoriev I.V."/>
            <person name="Nagy L.G."/>
            <person name="Martin F."/>
            <person name="Kauserud H."/>
        </authorList>
    </citation>
    <scope>NUCLEOTIDE SEQUENCE</scope>
    <source>
        <strain evidence="15">CBHHK182m</strain>
    </source>
</reference>
<evidence type="ECO:0000256" key="4">
    <source>
        <dbReference type="ARBA" id="ARBA00022707"/>
    </source>
</evidence>
<dbReference type="EMBL" id="JARKIB010000105">
    <property type="protein sequence ID" value="KAJ7739818.1"/>
    <property type="molecule type" value="Genomic_DNA"/>
</dbReference>
<evidence type="ECO:0000256" key="5">
    <source>
        <dbReference type="ARBA" id="ARBA00022741"/>
    </source>
</evidence>
<dbReference type="GO" id="GO:0015031">
    <property type="term" value="P:protein transport"/>
    <property type="evidence" value="ECO:0007669"/>
    <property type="project" value="UniProtKB-KW"/>
</dbReference>
<evidence type="ECO:0000256" key="9">
    <source>
        <dbReference type="ARBA" id="ARBA00023134"/>
    </source>
</evidence>
<dbReference type="GO" id="GO:0016192">
    <property type="term" value="P:vesicle-mediated transport"/>
    <property type="evidence" value="ECO:0007669"/>
    <property type="project" value="UniProtKB-KW"/>
</dbReference>
<evidence type="ECO:0000256" key="6">
    <source>
        <dbReference type="ARBA" id="ARBA00022892"/>
    </source>
</evidence>
<keyword evidence="14" id="KW-0479">Metal-binding</keyword>
<keyword evidence="10" id="KW-0449">Lipoprotein</keyword>
<keyword evidence="4" id="KW-0519">Myristate</keyword>
<dbReference type="Gene3D" id="3.40.50.300">
    <property type="entry name" value="P-loop containing nucleotide triphosphate hydrolases"/>
    <property type="match status" value="1"/>
</dbReference>
<comment type="subcellular location">
    <subcellularLocation>
        <location evidence="1">Golgi apparatus</location>
    </subcellularLocation>
</comment>
<dbReference type="InterPro" id="IPR024156">
    <property type="entry name" value="Small_GTPase_ARF"/>
</dbReference>
<evidence type="ECO:0000256" key="7">
    <source>
        <dbReference type="ARBA" id="ARBA00022927"/>
    </source>
</evidence>
<keyword evidence="14" id="KW-0460">Magnesium</keyword>
<evidence type="ECO:0000313" key="16">
    <source>
        <dbReference type="Proteomes" id="UP001215598"/>
    </source>
</evidence>
<comment type="similarity">
    <text evidence="2">Belongs to the small GTPase superfamily. Arf family.</text>
</comment>
<dbReference type="CDD" id="cd00878">
    <property type="entry name" value="Arf_Arl"/>
    <property type="match status" value="1"/>
</dbReference>
<protein>
    <recommendedName>
        <fullName evidence="12">ADP-ribosylation factor</fullName>
    </recommendedName>
</protein>
<dbReference type="AlphaFoldDB" id="A0AAD7IC61"/>
<dbReference type="Pfam" id="PF00025">
    <property type="entry name" value="Arf"/>
    <property type="match status" value="1"/>
</dbReference>
<dbReference type="SUPFAM" id="SSF52540">
    <property type="entry name" value="P-loop containing nucleoside triphosphate hydrolases"/>
    <property type="match status" value="1"/>
</dbReference>
<evidence type="ECO:0000256" key="10">
    <source>
        <dbReference type="ARBA" id="ARBA00023288"/>
    </source>
</evidence>
<dbReference type="NCBIfam" id="TIGR00231">
    <property type="entry name" value="small_GTP"/>
    <property type="match status" value="1"/>
</dbReference>
<accession>A0AAD7IC61</accession>
<dbReference type="GO" id="GO:0046872">
    <property type="term" value="F:metal ion binding"/>
    <property type="evidence" value="ECO:0007669"/>
    <property type="project" value="UniProtKB-KW"/>
</dbReference>
<keyword evidence="6" id="KW-0931">ER-Golgi transport</keyword>
<dbReference type="PANTHER" id="PTHR11711">
    <property type="entry name" value="ADP RIBOSYLATION FACTOR-RELATED"/>
    <property type="match status" value="1"/>
</dbReference>
<feature type="binding site" evidence="14">
    <location>
        <position position="38"/>
    </location>
    <ligand>
        <name>Mg(2+)</name>
        <dbReference type="ChEBI" id="CHEBI:18420"/>
    </ligand>
</feature>
<dbReference type="PROSITE" id="PS51417">
    <property type="entry name" value="ARF"/>
    <property type="match status" value="1"/>
</dbReference>
<comment type="function">
    <text evidence="11">GTP-binding protein involved in protein trafficking; may modulate vesicle budding and uncoating within the Golgi apparatus.</text>
</comment>
<name>A0AAD7IC61_9AGAR</name>
<dbReference type="SMART" id="SM00178">
    <property type="entry name" value="SAR"/>
    <property type="match status" value="1"/>
</dbReference>
<dbReference type="Proteomes" id="UP001215598">
    <property type="component" value="Unassembled WGS sequence"/>
</dbReference>
<dbReference type="InterPro" id="IPR005225">
    <property type="entry name" value="Small_GTP-bd"/>
</dbReference>
<keyword evidence="8" id="KW-0333">Golgi apparatus</keyword>
<dbReference type="GO" id="GO:0003924">
    <property type="term" value="F:GTPase activity"/>
    <property type="evidence" value="ECO:0007669"/>
    <property type="project" value="InterPro"/>
</dbReference>
<dbReference type="SMART" id="SM00177">
    <property type="entry name" value="ARF"/>
    <property type="match status" value="1"/>
</dbReference>
<feature type="binding site" evidence="13">
    <location>
        <begin position="31"/>
        <end position="38"/>
    </location>
    <ligand>
        <name>GTP</name>
        <dbReference type="ChEBI" id="CHEBI:37565"/>
    </ligand>
</feature>
<dbReference type="PRINTS" id="PR00449">
    <property type="entry name" value="RASTRNSFRMNG"/>
</dbReference>
<evidence type="ECO:0000256" key="8">
    <source>
        <dbReference type="ARBA" id="ARBA00023034"/>
    </source>
</evidence>
<evidence type="ECO:0000313" key="15">
    <source>
        <dbReference type="EMBL" id="KAJ7739818.1"/>
    </source>
</evidence>
<evidence type="ECO:0000256" key="14">
    <source>
        <dbReference type="PIRSR" id="PIRSR606689-2"/>
    </source>
</evidence>
<evidence type="ECO:0000256" key="11">
    <source>
        <dbReference type="ARBA" id="ARBA00053326"/>
    </source>
</evidence>
<gene>
    <name evidence="15" type="ORF">B0H16DRAFT_1567935</name>
</gene>
<keyword evidence="16" id="KW-1185">Reference proteome</keyword>
<dbReference type="GO" id="GO:0005525">
    <property type="term" value="F:GTP binding"/>
    <property type="evidence" value="ECO:0007669"/>
    <property type="project" value="UniProtKB-KW"/>
</dbReference>
<evidence type="ECO:0000256" key="1">
    <source>
        <dbReference type="ARBA" id="ARBA00004555"/>
    </source>
</evidence>
<keyword evidence="7" id="KW-0653">Protein transport</keyword>
<dbReference type="FunFam" id="3.40.50.300:FF:003500">
    <property type="entry name" value="ADP-ribosylation factor 1"/>
    <property type="match status" value="1"/>
</dbReference>
<keyword evidence="3" id="KW-0813">Transport</keyword>
<keyword evidence="9 13" id="KW-0342">GTP-binding</keyword>
<feature type="binding site" evidence="13">
    <location>
        <position position="82"/>
    </location>
    <ligand>
        <name>GTP</name>
        <dbReference type="ChEBI" id="CHEBI:37565"/>
    </ligand>
</feature>
<evidence type="ECO:0000256" key="13">
    <source>
        <dbReference type="PIRSR" id="PIRSR606689-1"/>
    </source>
</evidence>
<organism evidence="15 16">
    <name type="scientific">Mycena metata</name>
    <dbReference type="NCBI Taxonomy" id="1033252"/>
    <lineage>
        <taxon>Eukaryota</taxon>
        <taxon>Fungi</taxon>
        <taxon>Dikarya</taxon>
        <taxon>Basidiomycota</taxon>
        <taxon>Agaricomycotina</taxon>
        <taxon>Agaricomycetes</taxon>
        <taxon>Agaricomycetidae</taxon>
        <taxon>Agaricales</taxon>
        <taxon>Marasmiineae</taxon>
        <taxon>Mycenaceae</taxon>
        <taxon>Mycena</taxon>
    </lineage>
</organism>
<proteinExistence type="inferred from homology"/>